<sequence>MTSWRVRLVHGAASVAGNVIGSHFFGDAVVVKVGLSMKLAPFSVLFATFPICWKTGRDEGADTTVNVIRDLPPR</sequence>
<keyword evidence="2" id="KW-1185">Reference proteome</keyword>
<gene>
    <name evidence="1" type="ORF">M378DRAFT_169929</name>
</gene>
<organism evidence="1 2">
    <name type="scientific">Amanita muscaria (strain Koide BX008)</name>
    <dbReference type="NCBI Taxonomy" id="946122"/>
    <lineage>
        <taxon>Eukaryota</taxon>
        <taxon>Fungi</taxon>
        <taxon>Dikarya</taxon>
        <taxon>Basidiomycota</taxon>
        <taxon>Agaricomycotina</taxon>
        <taxon>Agaricomycetes</taxon>
        <taxon>Agaricomycetidae</taxon>
        <taxon>Agaricales</taxon>
        <taxon>Pluteineae</taxon>
        <taxon>Amanitaceae</taxon>
        <taxon>Amanita</taxon>
    </lineage>
</organism>
<evidence type="ECO:0000313" key="2">
    <source>
        <dbReference type="Proteomes" id="UP000054549"/>
    </source>
</evidence>
<proteinExistence type="predicted"/>
<name>A0A0C2WCC3_AMAMK</name>
<accession>A0A0C2WCC3</accession>
<evidence type="ECO:0000313" key="1">
    <source>
        <dbReference type="EMBL" id="KIL58952.1"/>
    </source>
</evidence>
<dbReference type="HOGENOM" id="CLU_2687258_0_0_1"/>
<dbReference type="AlphaFoldDB" id="A0A0C2WCC3"/>
<protein>
    <submittedName>
        <fullName evidence="1">Uncharacterized protein</fullName>
    </submittedName>
</protein>
<dbReference type="EMBL" id="KN818325">
    <property type="protein sequence ID" value="KIL58952.1"/>
    <property type="molecule type" value="Genomic_DNA"/>
</dbReference>
<reference evidence="1 2" key="1">
    <citation type="submission" date="2014-04" db="EMBL/GenBank/DDBJ databases">
        <title>Evolutionary Origins and Diversification of the Mycorrhizal Mutualists.</title>
        <authorList>
            <consortium name="DOE Joint Genome Institute"/>
            <consortium name="Mycorrhizal Genomics Consortium"/>
            <person name="Kohler A."/>
            <person name="Kuo A."/>
            <person name="Nagy L.G."/>
            <person name="Floudas D."/>
            <person name="Copeland A."/>
            <person name="Barry K.W."/>
            <person name="Cichocki N."/>
            <person name="Veneault-Fourrey C."/>
            <person name="LaButti K."/>
            <person name="Lindquist E.A."/>
            <person name="Lipzen A."/>
            <person name="Lundell T."/>
            <person name="Morin E."/>
            <person name="Murat C."/>
            <person name="Riley R."/>
            <person name="Ohm R."/>
            <person name="Sun H."/>
            <person name="Tunlid A."/>
            <person name="Henrissat B."/>
            <person name="Grigoriev I.V."/>
            <person name="Hibbett D.S."/>
            <person name="Martin F."/>
        </authorList>
    </citation>
    <scope>NUCLEOTIDE SEQUENCE [LARGE SCALE GENOMIC DNA]</scope>
    <source>
        <strain evidence="1 2">Koide BX008</strain>
    </source>
</reference>
<dbReference type="InParanoid" id="A0A0C2WCC3"/>
<dbReference type="Proteomes" id="UP000054549">
    <property type="component" value="Unassembled WGS sequence"/>
</dbReference>